<name>A0A6A4SPE2_SCOMX</name>
<reference evidence="2 3" key="1">
    <citation type="submission" date="2019-06" db="EMBL/GenBank/DDBJ databases">
        <title>Draft genomes of female and male turbot (Scophthalmus maximus).</title>
        <authorList>
            <person name="Xu H."/>
            <person name="Xu X.-W."/>
            <person name="Shao C."/>
            <person name="Chen S."/>
        </authorList>
    </citation>
    <scope>NUCLEOTIDE SEQUENCE [LARGE SCALE GENOMIC DNA]</scope>
    <source>
        <strain evidence="2">Ysfricsl-2016a</strain>
        <tissue evidence="2">Blood</tissue>
    </source>
</reference>
<evidence type="ECO:0000256" key="1">
    <source>
        <dbReference type="SAM" id="SignalP"/>
    </source>
</evidence>
<keyword evidence="1" id="KW-0732">Signal</keyword>
<evidence type="ECO:0000313" key="2">
    <source>
        <dbReference type="EMBL" id="KAF0034008.1"/>
    </source>
</evidence>
<dbReference type="EMBL" id="VEVO01000012">
    <property type="protein sequence ID" value="KAF0034008.1"/>
    <property type="molecule type" value="Genomic_DNA"/>
</dbReference>
<protein>
    <recommendedName>
        <fullName evidence="4">Secreted protein</fullName>
    </recommendedName>
</protein>
<feature type="chain" id="PRO_5025419116" description="Secreted protein" evidence="1">
    <location>
        <begin position="19"/>
        <end position="116"/>
    </location>
</feature>
<proteinExistence type="predicted"/>
<dbReference type="AlphaFoldDB" id="A0A6A4SPE2"/>
<feature type="signal peptide" evidence="1">
    <location>
        <begin position="1"/>
        <end position="18"/>
    </location>
</feature>
<sequence>MWLLFGLCDAFNVSHASAATINKERKVDHSTECVRVSSISPPGDHVTPQSAVTALPAETTFQRGRNCVITSMRISRKGGKSRSQYVVSVAGLLGNVVQSDVLMLVLPAAMDVRGCI</sequence>
<gene>
    <name evidence="2" type="ORF">F2P81_014074</name>
</gene>
<evidence type="ECO:0000313" key="3">
    <source>
        <dbReference type="Proteomes" id="UP000438429"/>
    </source>
</evidence>
<organism evidence="2 3">
    <name type="scientific">Scophthalmus maximus</name>
    <name type="common">Turbot</name>
    <name type="synonym">Psetta maxima</name>
    <dbReference type="NCBI Taxonomy" id="52904"/>
    <lineage>
        <taxon>Eukaryota</taxon>
        <taxon>Metazoa</taxon>
        <taxon>Chordata</taxon>
        <taxon>Craniata</taxon>
        <taxon>Vertebrata</taxon>
        <taxon>Euteleostomi</taxon>
        <taxon>Actinopterygii</taxon>
        <taxon>Neopterygii</taxon>
        <taxon>Teleostei</taxon>
        <taxon>Neoteleostei</taxon>
        <taxon>Acanthomorphata</taxon>
        <taxon>Carangaria</taxon>
        <taxon>Pleuronectiformes</taxon>
        <taxon>Pleuronectoidei</taxon>
        <taxon>Scophthalmidae</taxon>
        <taxon>Scophthalmus</taxon>
    </lineage>
</organism>
<dbReference type="Proteomes" id="UP000438429">
    <property type="component" value="Unassembled WGS sequence"/>
</dbReference>
<evidence type="ECO:0008006" key="4">
    <source>
        <dbReference type="Google" id="ProtNLM"/>
    </source>
</evidence>
<comment type="caution">
    <text evidence="2">The sequence shown here is derived from an EMBL/GenBank/DDBJ whole genome shotgun (WGS) entry which is preliminary data.</text>
</comment>
<accession>A0A6A4SPE2</accession>